<dbReference type="AlphaFoldDB" id="A0A1M7A086"/>
<dbReference type="SUPFAM" id="SSF52025">
    <property type="entry name" value="PA domain"/>
    <property type="match status" value="1"/>
</dbReference>
<keyword evidence="16" id="KW-0865">Zymogen</keyword>
<keyword evidence="18" id="KW-0458">Lysosome</keyword>
<keyword evidence="15" id="KW-0482">Metalloprotease</keyword>
<evidence type="ECO:0000256" key="3">
    <source>
        <dbReference type="ARBA" id="ARBA00004555"/>
    </source>
</evidence>
<proteinExistence type="predicted"/>
<evidence type="ECO:0000256" key="10">
    <source>
        <dbReference type="ARBA" id="ARBA00022729"/>
    </source>
</evidence>
<dbReference type="OrthoDB" id="9778250at2"/>
<dbReference type="InterPro" id="IPR046450">
    <property type="entry name" value="PA_dom_sf"/>
</dbReference>
<feature type="domain" description="PA" evidence="21">
    <location>
        <begin position="98"/>
        <end position="191"/>
    </location>
</feature>
<evidence type="ECO:0000256" key="7">
    <source>
        <dbReference type="ARBA" id="ARBA00022645"/>
    </source>
</evidence>
<evidence type="ECO:0000256" key="20">
    <source>
        <dbReference type="ARBA" id="ARBA00033328"/>
    </source>
</evidence>
<reference evidence="23 24" key="1">
    <citation type="submission" date="2016-11" db="EMBL/GenBank/DDBJ databases">
        <authorList>
            <person name="Jaros S."/>
            <person name="Januszkiewicz K."/>
            <person name="Wedrychowicz H."/>
        </authorList>
    </citation>
    <scope>NUCLEOTIDE SEQUENCE [LARGE SCALE GENOMIC DNA]</scope>
    <source>
        <strain evidence="23 24">GAS499</strain>
    </source>
</reference>
<dbReference type="GO" id="GO:0005764">
    <property type="term" value="C:lysosome"/>
    <property type="evidence" value="ECO:0007669"/>
    <property type="project" value="UniProtKB-SubCell"/>
</dbReference>
<evidence type="ECO:0000256" key="8">
    <source>
        <dbReference type="ARBA" id="ARBA00022670"/>
    </source>
</evidence>
<name>A0A1M7A086_9BRAD</name>
<evidence type="ECO:0000313" key="23">
    <source>
        <dbReference type="EMBL" id="SHL36070.1"/>
    </source>
</evidence>
<keyword evidence="17" id="KW-0325">Glycoprotein</keyword>
<evidence type="ECO:0000256" key="4">
    <source>
        <dbReference type="ARBA" id="ARBA00004613"/>
    </source>
</evidence>
<evidence type="ECO:0000256" key="17">
    <source>
        <dbReference type="ARBA" id="ARBA00023180"/>
    </source>
</evidence>
<keyword evidence="6" id="KW-0964">Secreted</keyword>
<comment type="subcellular location">
    <subcellularLocation>
        <location evidence="1">Endoplasmic reticulum</location>
    </subcellularLocation>
    <subcellularLocation>
        <location evidence="3">Golgi apparatus</location>
    </subcellularLocation>
    <subcellularLocation>
        <location evidence="2">Lysosome</location>
    </subcellularLocation>
    <subcellularLocation>
        <location evidence="4">Secreted</location>
    </subcellularLocation>
</comment>
<evidence type="ECO:0000313" key="24">
    <source>
        <dbReference type="Proteomes" id="UP000189935"/>
    </source>
</evidence>
<dbReference type="InterPro" id="IPR039866">
    <property type="entry name" value="CPQ"/>
</dbReference>
<evidence type="ECO:0000256" key="19">
    <source>
        <dbReference type="ARBA" id="ARBA00025833"/>
    </source>
</evidence>
<organism evidence="23 24">
    <name type="scientific">Bradyrhizobium lablabi</name>
    <dbReference type="NCBI Taxonomy" id="722472"/>
    <lineage>
        <taxon>Bacteria</taxon>
        <taxon>Pseudomonadati</taxon>
        <taxon>Pseudomonadota</taxon>
        <taxon>Alphaproteobacteria</taxon>
        <taxon>Hyphomicrobiales</taxon>
        <taxon>Nitrobacteraceae</taxon>
        <taxon>Bradyrhizobium</taxon>
    </lineage>
</organism>
<keyword evidence="13" id="KW-0862">Zinc</keyword>
<accession>A0A1M7A086</accession>
<evidence type="ECO:0000256" key="18">
    <source>
        <dbReference type="ARBA" id="ARBA00023228"/>
    </source>
</evidence>
<dbReference type="GO" id="GO:0046872">
    <property type="term" value="F:metal ion binding"/>
    <property type="evidence" value="ECO:0007669"/>
    <property type="project" value="UniProtKB-KW"/>
</dbReference>
<dbReference type="GO" id="GO:0004180">
    <property type="term" value="F:carboxypeptidase activity"/>
    <property type="evidence" value="ECO:0007669"/>
    <property type="project" value="UniProtKB-KW"/>
</dbReference>
<keyword evidence="8" id="KW-0645">Protease</keyword>
<keyword evidence="7 23" id="KW-0121">Carboxypeptidase</keyword>
<dbReference type="GO" id="GO:0005576">
    <property type="term" value="C:extracellular region"/>
    <property type="evidence" value="ECO:0007669"/>
    <property type="project" value="UniProtKB-SubCell"/>
</dbReference>
<evidence type="ECO:0000259" key="21">
    <source>
        <dbReference type="Pfam" id="PF02225"/>
    </source>
</evidence>
<keyword evidence="12" id="KW-0256">Endoplasmic reticulum</keyword>
<dbReference type="Gene3D" id="3.40.630.10">
    <property type="entry name" value="Zn peptidases"/>
    <property type="match status" value="1"/>
</dbReference>
<evidence type="ECO:0000259" key="22">
    <source>
        <dbReference type="Pfam" id="PF04389"/>
    </source>
</evidence>
<evidence type="ECO:0000256" key="16">
    <source>
        <dbReference type="ARBA" id="ARBA00023145"/>
    </source>
</evidence>
<dbReference type="GO" id="GO:0006508">
    <property type="term" value="P:proteolysis"/>
    <property type="evidence" value="ECO:0007669"/>
    <property type="project" value="UniProtKB-KW"/>
</dbReference>
<dbReference type="Gene3D" id="3.50.30.30">
    <property type="match status" value="1"/>
</dbReference>
<evidence type="ECO:0000256" key="1">
    <source>
        <dbReference type="ARBA" id="ARBA00004240"/>
    </source>
</evidence>
<feature type="domain" description="Peptidase M28" evidence="22">
    <location>
        <begin position="220"/>
        <end position="398"/>
    </location>
</feature>
<evidence type="ECO:0000256" key="13">
    <source>
        <dbReference type="ARBA" id="ARBA00022833"/>
    </source>
</evidence>
<evidence type="ECO:0000256" key="6">
    <source>
        <dbReference type="ARBA" id="ARBA00022525"/>
    </source>
</evidence>
<dbReference type="Proteomes" id="UP000189935">
    <property type="component" value="Chromosome I"/>
</dbReference>
<evidence type="ECO:0000256" key="11">
    <source>
        <dbReference type="ARBA" id="ARBA00022801"/>
    </source>
</evidence>
<dbReference type="GO" id="GO:0070573">
    <property type="term" value="F:metallodipeptidase activity"/>
    <property type="evidence" value="ECO:0007669"/>
    <property type="project" value="InterPro"/>
</dbReference>
<gene>
    <name evidence="23" type="ORF">SAMN05444159_5699</name>
</gene>
<comment type="subunit">
    <text evidence="19">Homodimer. The monomeric form is inactive while the homodimer is active.</text>
</comment>
<evidence type="ECO:0000256" key="9">
    <source>
        <dbReference type="ARBA" id="ARBA00022723"/>
    </source>
</evidence>
<evidence type="ECO:0000256" key="2">
    <source>
        <dbReference type="ARBA" id="ARBA00004371"/>
    </source>
</evidence>
<dbReference type="PANTHER" id="PTHR12053:SF3">
    <property type="entry name" value="CARBOXYPEPTIDASE Q"/>
    <property type="match status" value="1"/>
</dbReference>
<dbReference type="EMBL" id="LT670844">
    <property type="protein sequence ID" value="SHL36070.1"/>
    <property type="molecule type" value="Genomic_DNA"/>
</dbReference>
<keyword evidence="10" id="KW-0732">Signal</keyword>
<protein>
    <recommendedName>
        <fullName evidence="5">Carboxypeptidase Q</fullName>
    </recommendedName>
    <alternativeName>
        <fullName evidence="20">Plasma glutamate carboxypeptidase</fullName>
    </alternativeName>
</protein>
<evidence type="ECO:0000256" key="14">
    <source>
        <dbReference type="ARBA" id="ARBA00023034"/>
    </source>
</evidence>
<dbReference type="InterPro" id="IPR003137">
    <property type="entry name" value="PA_domain"/>
</dbReference>
<evidence type="ECO:0000256" key="5">
    <source>
        <dbReference type="ARBA" id="ARBA00014116"/>
    </source>
</evidence>
<evidence type="ECO:0000256" key="15">
    <source>
        <dbReference type="ARBA" id="ARBA00023049"/>
    </source>
</evidence>
<dbReference type="RefSeq" id="WP_079542983.1">
    <property type="nucleotide sequence ID" value="NZ_LT670844.1"/>
</dbReference>
<keyword evidence="11" id="KW-0378">Hydrolase</keyword>
<dbReference type="InterPro" id="IPR007484">
    <property type="entry name" value="Peptidase_M28"/>
</dbReference>
<keyword evidence="14" id="KW-0333">Golgi apparatus</keyword>
<sequence>MILSSDLMGRIAADPDLTRDFETLCSFGGRLAGTESERLAMDFVGERGARASGVSCQTLPVNYGGWRALRAELRLADGSRAACHPLVRSVATPSGGLTAEVVDLGRGTPEEFAAHRAEIAGRFVLVRHELMFAAGTIHRRRKYDMAREAGAVGFLIAGPLPSGLVAGSTGREEGAAGIPAAGIAPETAARLARTASGWARATLLLDTEEKDAETRTLLFDMPGREEEWVVLSAHVDGHDLSESAIDNASGVAAALAVVRALAPLVADWRVGLRLAFFSAEEWGLIGSARYVAQLSERERSSIALNINLDSVAGGLRLATLTSGFAALEPFLLSVADAYGHRLRCVRPLMTNSDHANFAIAGIPAFRMVAGYDDPSALVRLVLTAADTRDKVARPELAAAAQLAACLTAAACQVDGPTASSWRAG</sequence>
<evidence type="ECO:0000256" key="12">
    <source>
        <dbReference type="ARBA" id="ARBA00022824"/>
    </source>
</evidence>
<dbReference type="PANTHER" id="PTHR12053">
    <property type="entry name" value="PROTEASE FAMILY M28 PLASMA GLUTAMATE CARBOXYPEPTIDASE-RELATED"/>
    <property type="match status" value="1"/>
</dbReference>
<dbReference type="Pfam" id="PF02225">
    <property type="entry name" value="PA"/>
    <property type="match status" value="1"/>
</dbReference>
<keyword evidence="9" id="KW-0479">Metal-binding</keyword>
<dbReference type="SUPFAM" id="SSF53187">
    <property type="entry name" value="Zn-dependent exopeptidases"/>
    <property type="match status" value="1"/>
</dbReference>
<dbReference type="Pfam" id="PF04389">
    <property type="entry name" value="Peptidase_M28"/>
    <property type="match status" value="1"/>
</dbReference>